<keyword evidence="6" id="KW-0648">Protein biosynthesis</keyword>
<dbReference type="GO" id="GO:0005737">
    <property type="term" value="C:cytoplasm"/>
    <property type="evidence" value="ECO:0007669"/>
    <property type="project" value="InterPro"/>
</dbReference>
<dbReference type="EMBL" id="JAFCMP010000100">
    <property type="protein sequence ID" value="KAG5186960.1"/>
    <property type="molecule type" value="Genomic_DNA"/>
</dbReference>
<protein>
    <recommendedName>
        <fullName evidence="2">histidine--tRNA ligase</fullName>
        <ecNumber evidence="2">6.1.1.21</ecNumber>
    </recommendedName>
    <alternativeName>
        <fullName evidence="8">Histidyl-tRNA synthetase</fullName>
    </alternativeName>
</protein>
<evidence type="ECO:0000313" key="13">
    <source>
        <dbReference type="Proteomes" id="UP000664859"/>
    </source>
</evidence>
<evidence type="ECO:0000256" key="1">
    <source>
        <dbReference type="ARBA" id="ARBA00008226"/>
    </source>
</evidence>
<dbReference type="PANTHER" id="PTHR43707:SF1">
    <property type="entry name" value="HISTIDINE--TRNA LIGASE, MITOCHONDRIAL-RELATED"/>
    <property type="match status" value="1"/>
</dbReference>
<keyword evidence="5" id="KW-0067">ATP-binding</keyword>
<dbReference type="Gene3D" id="3.30.930.10">
    <property type="entry name" value="Bira Bifunctional Protein, Domain 2"/>
    <property type="match status" value="1"/>
</dbReference>
<dbReference type="InterPro" id="IPR004516">
    <property type="entry name" value="HisRS/HisZ"/>
</dbReference>
<dbReference type="Pfam" id="PF13393">
    <property type="entry name" value="tRNA-synt_His"/>
    <property type="match status" value="1"/>
</dbReference>
<evidence type="ECO:0000256" key="8">
    <source>
        <dbReference type="ARBA" id="ARBA00030619"/>
    </source>
</evidence>
<evidence type="ECO:0000256" key="9">
    <source>
        <dbReference type="ARBA" id="ARBA00047639"/>
    </source>
</evidence>
<evidence type="ECO:0000256" key="3">
    <source>
        <dbReference type="ARBA" id="ARBA00022598"/>
    </source>
</evidence>
<reference evidence="12" key="1">
    <citation type="submission" date="2021-02" db="EMBL/GenBank/DDBJ databases">
        <title>First Annotated Genome of the Yellow-green Alga Tribonema minus.</title>
        <authorList>
            <person name="Mahan K.M."/>
        </authorList>
    </citation>
    <scope>NUCLEOTIDE SEQUENCE</scope>
    <source>
        <strain evidence="12">UTEX B ZZ1240</strain>
    </source>
</reference>
<sequence length="428" mass="47709">MDANPVKGTRDMYPEDMRLRTWLFGHWRKVAEQYGFEEYDAPVLESEALYVRKSGEEVTQQLYNFEDKGERRVALRPEMTPSLARMIMARRNGVTLPVKWFSLPQCWRYERMTRGRRREHYQWNMDIWGVQGVEAEAELLAAVVSFFTNIGITSADVGMKVNSRAALGEIMTSLGVPEAKHAATCVLVDKLEKVPLDALRSDMAALGLTDETVTKLLAVMESKSIDALEAAVGADSAAVRELRRLFELAEAYGYADWLVFDASVVRGLAYYTGIVFEGFDRSGALRAICGGGRYDKLLESFGGEALPACGFGFGDAVIVELLKDRNLLPDTTRGTVEALVSAFSPELQGAATSIAAALRQQGRSVDLVIESRKPKWVFKHADRRGARFVCLVAPQEWAERKVNVKDMVTGDQLAVQRDDLATYIAERI</sequence>
<accession>A0A835Z4P1</accession>
<dbReference type="OrthoDB" id="1906957at2759"/>
<dbReference type="SUPFAM" id="SSF55681">
    <property type="entry name" value="Class II aaRS and biotin synthetases"/>
    <property type="match status" value="1"/>
</dbReference>
<dbReference type="CDD" id="cd00773">
    <property type="entry name" value="HisRS-like_core"/>
    <property type="match status" value="1"/>
</dbReference>
<feature type="binding site" evidence="10">
    <location>
        <begin position="78"/>
        <end position="80"/>
    </location>
    <ligand>
        <name>L-histidine</name>
        <dbReference type="ChEBI" id="CHEBI:57595"/>
    </ligand>
</feature>
<evidence type="ECO:0000256" key="2">
    <source>
        <dbReference type="ARBA" id="ARBA00012815"/>
    </source>
</evidence>
<keyword evidence="13" id="KW-1185">Reference proteome</keyword>
<dbReference type="InterPro" id="IPR015807">
    <property type="entry name" value="His-tRNA-ligase"/>
</dbReference>
<dbReference type="Proteomes" id="UP000664859">
    <property type="component" value="Unassembled WGS sequence"/>
</dbReference>
<dbReference type="PROSITE" id="PS50862">
    <property type="entry name" value="AA_TRNA_LIGASE_II"/>
    <property type="match status" value="1"/>
</dbReference>
<dbReference type="InterPro" id="IPR045864">
    <property type="entry name" value="aa-tRNA-synth_II/BPL/LPL"/>
</dbReference>
<gene>
    <name evidence="12" type="ORF">JKP88DRAFT_207269</name>
</gene>
<evidence type="ECO:0000256" key="6">
    <source>
        <dbReference type="ARBA" id="ARBA00022917"/>
    </source>
</evidence>
<dbReference type="GO" id="GO:0006427">
    <property type="term" value="P:histidyl-tRNA aminoacylation"/>
    <property type="evidence" value="ECO:0007669"/>
    <property type="project" value="InterPro"/>
</dbReference>
<dbReference type="SUPFAM" id="SSF52954">
    <property type="entry name" value="Class II aaRS ABD-related"/>
    <property type="match status" value="1"/>
</dbReference>
<keyword evidence="3" id="KW-0436">Ligase</keyword>
<comment type="catalytic activity">
    <reaction evidence="9">
        <text>tRNA(His) + L-histidine + ATP = L-histidyl-tRNA(His) + AMP + diphosphate + H(+)</text>
        <dbReference type="Rhea" id="RHEA:17313"/>
        <dbReference type="Rhea" id="RHEA-COMP:9665"/>
        <dbReference type="Rhea" id="RHEA-COMP:9689"/>
        <dbReference type="ChEBI" id="CHEBI:15378"/>
        <dbReference type="ChEBI" id="CHEBI:30616"/>
        <dbReference type="ChEBI" id="CHEBI:33019"/>
        <dbReference type="ChEBI" id="CHEBI:57595"/>
        <dbReference type="ChEBI" id="CHEBI:78442"/>
        <dbReference type="ChEBI" id="CHEBI:78527"/>
        <dbReference type="ChEBI" id="CHEBI:456215"/>
        <dbReference type="EC" id="6.1.1.21"/>
    </reaction>
</comment>
<dbReference type="PIRSF" id="PIRSF001549">
    <property type="entry name" value="His-tRNA_synth"/>
    <property type="match status" value="1"/>
</dbReference>
<dbReference type="InterPro" id="IPR006195">
    <property type="entry name" value="aa-tRNA-synth_II"/>
</dbReference>
<feature type="binding site" evidence="10">
    <location>
        <position position="126"/>
    </location>
    <ligand>
        <name>L-histidine</name>
        <dbReference type="ChEBI" id="CHEBI:57595"/>
    </ligand>
</feature>
<evidence type="ECO:0000256" key="5">
    <source>
        <dbReference type="ARBA" id="ARBA00022840"/>
    </source>
</evidence>
<dbReference type="NCBIfam" id="TIGR00442">
    <property type="entry name" value="hisS"/>
    <property type="match status" value="1"/>
</dbReference>
<evidence type="ECO:0000259" key="11">
    <source>
        <dbReference type="PROSITE" id="PS50862"/>
    </source>
</evidence>
<dbReference type="AlphaFoldDB" id="A0A835Z4P1"/>
<dbReference type="InterPro" id="IPR041715">
    <property type="entry name" value="HisRS-like_core"/>
</dbReference>
<evidence type="ECO:0000313" key="12">
    <source>
        <dbReference type="EMBL" id="KAG5186960.1"/>
    </source>
</evidence>
<feature type="binding site" evidence="10">
    <location>
        <begin position="270"/>
        <end position="271"/>
    </location>
    <ligand>
        <name>L-histidine</name>
        <dbReference type="ChEBI" id="CHEBI:57595"/>
    </ligand>
</feature>
<dbReference type="PANTHER" id="PTHR43707">
    <property type="entry name" value="HISTIDYL-TRNA SYNTHETASE"/>
    <property type="match status" value="1"/>
</dbReference>
<dbReference type="GO" id="GO:0005524">
    <property type="term" value="F:ATP binding"/>
    <property type="evidence" value="ECO:0007669"/>
    <property type="project" value="UniProtKB-KW"/>
</dbReference>
<evidence type="ECO:0000256" key="10">
    <source>
        <dbReference type="PIRSR" id="PIRSR001549-1"/>
    </source>
</evidence>
<evidence type="ECO:0000256" key="7">
    <source>
        <dbReference type="ARBA" id="ARBA00023146"/>
    </source>
</evidence>
<dbReference type="Gene3D" id="3.40.50.800">
    <property type="entry name" value="Anticodon-binding domain"/>
    <property type="match status" value="1"/>
</dbReference>
<feature type="binding site" evidence="10">
    <location>
        <position position="108"/>
    </location>
    <ligand>
        <name>L-histidine</name>
        <dbReference type="ChEBI" id="CHEBI:57595"/>
    </ligand>
</feature>
<comment type="similarity">
    <text evidence="1">Belongs to the class-II aminoacyl-tRNA synthetase family.</text>
</comment>
<dbReference type="EC" id="6.1.1.21" evidence="2"/>
<dbReference type="FunFam" id="3.30.930.10:FF:000054">
    <property type="entry name" value="Histidine--tRNA ligase chloroplastic/mitochondrial"/>
    <property type="match status" value="1"/>
</dbReference>
<comment type="caution">
    <text evidence="12">The sequence shown here is derived from an EMBL/GenBank/DDBJ whole genome shotgun (WGS) entry which is preliminary data.</text>
</comment>
<keyword evidence="7 12" id="KW-0030">Aminoacyl-tRNA synthetase</keyword>
<proteinExistence type="inferred from homology"/>
<dbReference type="Pfam" id="PF03129">
    <property type="entry name" value="HGTP_anticodon"/>
    <property type="match status" value="1"/>
</dbReference>
<feature type="binding site" evidence="10">
    <location>
        <position position="266"/>
    </location>
    <ligand>
        <name>L-histidine</name>
        <dbReference type="ChEBI" id="CHEBI:57595"/>
    </ligand>
</feature>
<dbReference type="InterPro" id="IPR036621">
    <property type="entry name" value="Anticodon-bd_dom_sf"/>
</dbReference>
<feature type="domain" description="Aminoacyl-transfer RNA synthetases class-II family profile" evidence="11">
    <location>
        <begin position="8"/>
        <end position="345"/>
    </location>
</feature>
<evidence type="ECO:0000256" key="4">
    <source>
        <dbReference type="ARBA" id="ARBA00022741"/>
    </source>
</evidence>
<dbReference type="InterPro" id="IPR004154">
    <property type="entry name" value="Anticodon-bd"/>
</dbReference>
<feature type="binding site" evidence="10">
    <location>
        <position position="122"/>
    </location>
    <ligand>
        <name>L-histidine</name>
        <dbReference type="ChEBI" id="CHEBI:57595"/>
    </ligand>
</feature>
<keyword evidence="4" id="KW-0547">Nucleotide-binding</keyword>
<name>A0A835Z4P1_9STRA</name>
<dbReference type="GO" id="GO:0004821">
    <property type="term" value="F:histidine-tRNA ligase activity"/>
    <property type="evidence" value="ECO:0007669"/>
    <property type="project" value="UniProtKB-EC"/>
</dbReference>
<organism evidence="12 13">
    <name type="scientific">Tribonema minus</name>
    <dbReference type="NCBI Taxonomy" id="303371"/>
    <lineage>
        <taxon>Eukaryota</taxon>
        <taxon>Sar</taxon>
        <taxon>Stramenopiles</taxon>
        <taxon>Ochrophyta</taxon>
        <taxon>PX clade</taxon>
        <taxon>Xanthophyceae</taxon>
        <taxon>Tribonematales</taxon>
        <taxon>Tribonemataceae</taxon>
        <taxon>Tribonema</taxon>
    </lineage>
</organism>
<dbReference type="FunFam" id="3.40.50.800:FF:000017">
    <property type="entry name" value="Histidine--tRNA ligase chloroplastic/mitochondrial"/>
    <property type="match status" value="1"/>
</dbReference>
<dbReference type="HAMAP" id="MF_00127">
    <property type="entry name" value="His_tRNA_synth"/>
    <property type="match status" value="1"/>
</dbReference>